<sequence length="53" mass="6120">MLTLLGITRQSGPQQYFNKQEEFFKVLWQAANISVENTLKQKSETVDSITRTT</sequence>
<dbReference type="AlphaFoldDB" id="U9SUM3"/>
<evidence type="ECO:0000313" key="1">
    <source>
        <dbReference type="EMBL" id="ERZ97742.1"/>
    </source>
</evidence>
<protein>
    <submittedName>
        <fullName evidence="1">Uncharacterized protein</fullName>
    </submittedName>
</protein>
<gene>
    <name evidence="1" type="ORF">GLOINDRAFT_11270</name>
</gene>
<accession>U9SUM3</accession>
<proteinExistence type="predicted"/>
<organism evidence="1">
    <name type="scientific">Rhizophagus irregularis (strain DAOM 181602 / DAOM 197198 / MUCL 43194)</name>
    <name type="common">Arbuscular mycorrhizal fungus</name>
    <name type="synonym">Glomus intraradices</name>
    <dbReference type="NCBI Taxonomy" id="747089"/>
    <lineage>
        <taxon>Eukaryota</taxon>
        <taxon>Fungi</taxon>
        <taxon>Fungi incertae sedis</taxon>
        <taxon>Mucoromycota</taxon>
        <taxon>Glomeromycotina</taxon>
        <taxon>Glomeromycetes</taxon>
        <taxon>Glomerales</taxon>
        <taxon>Glomeraceae</taxon>
        <taxon>Rhizophagus</taxon>
    </lineage>
</organism>
<reference evidence="1" key="1">
    <citation type="submission" date="2013-07" db="EMBL/GenBank/DDBJ databases">
        <title>The genome of an arbuscular mycorrhizal fungus provides insights into the evolution of the oldest plant symbiosis.</title>
        <authorList>
            <consortium name="DOE Joint Genome Institute"/>
            <person name="Tisserant E."/>
            <person name="Malbreil M."/>
            <person name="Kuo A."/>
            <person name="Kohler A."/>
            <person name="Symeonidi A."/>
            <person name="Balestrini R."/>
            <person name="Charron P."/>
            <person name="Duensing N."/>
            <person name="Frei-dit-Frey N."/>
            <person name="Gianinazzi-Pearson V."/>
            <person name="Gilbert B."/>
            <person name="Handa Y."/>
            <person name="Hijri M."/>
            <person name="Kaul R."/>
            <person name="Kawaguchi M."/>
            <person name="Krajinski F."/>
            <person name="Lammers P."/>
            <person name="Lapierre D."/>
            <person name="Masclaux F.G."/>
            <person name="Murat C."/>
            <person name="Morin E."/>
            <person name="Ndikumana S."/>
            <person name="Pagni M."/>
            <person name="Petitpierre D."/>
            <person name="Requena N."/>
            <person name="Rosikiewicz P."/>
            <person name="Riley R."/>
            <person name="Saito K."/>
            <person name="San Clemente H."/>
            <person name="Shapiro H."/>
            <person name="van Tuinen D."/>
            <person name="Becard G."/>
            <person name="Bonfante P."/>
            <person name="Paszkowski U."/>
            <person name="Shachar-Hill Y."/>
            <person name="Young J.P."/>
            <person name="Sanders I.R."/>
            <person name="Henrissat B."/>
            <person name="Rensing S.A."/>
            <person name="Grigoriev I.V."/>
            <person name="Corradi N."/>
            <person name="Roux C."/>
            <person name="Martin F."/>
        </authorList>
    </citation>
    <scope>NUCLEOTIDE SEQUENCE</scope>
    <source>
        <strain evidence="1">DAOM 197198</strain>
    </source>
</reference>
<name>U9SUM3_RHIID</name>
<dbReference type="HOGENOM" id="CLU_3069926_0_0_1"/>
<dbReference type="EMBL" id="KI299364">
    <property type="protein sequence ID" value="ERZ97742.1"/>
    <property type="molecule type" value="Genomic_DNA"/>
</dbReference>